<gene>
    <name evidence="11" type="ORF">FC24_GL001496</name>
</gene>
<feature type="active site" description="Nucleophile" evidence="8">
    <location>
        <position position="31"/>
    </location>
</feature>
<dbReference type="InterPro" id="IPR013766">
    <property type="entry name" value="Thioredoxin_domain"/>
</dbReference>
<evidence type="ECO:0000256" key="1">
    <source>
        <dbReference type="ARBA" id="ARBA00008987"/>
    </source>
</evidence>
<dbReference type="Gene3D" id="3.40.30.10">
    <property type="entry name" value="Glutaredoxin"/>
    <property type="match status" value="1"/>
</dbReference>
<feature type="site" description="Deprotonates C-terminal active site Cys" evidence="8">
    <location>
        <position position="25"/>
    </location>
</feature>
<dbReference type="Proteomes" id="UP000051638">
    <property type="component" value="Unassembled WGS sequence"/>
</dbReference>
<dbReference type="InterPro" id="IPR017937">
    <property type="entry name" value="Thioredoxin_CS"/>
</dbReference>
<feature type="disulfide bond" description="Redox-active" evidence="9">
    <location>
        <begin position="31"/>
        <end position="34"/>
    </location>
</feature>
<reference evidence="11 12" key="1">
    <citation type="journal article" date="2015" name="Genome Announc.">
        <title>Expanding the biotechnology potential of lactobacilli through comparative genomics of 213 strains and associated genera.</title>
        <authorList>
            <person name="Sun Z."/>
            <person name="Harris H.M."/>
            <person name="McCann A."/>
            <person name="Guo C."/>
            <person name="Argimon S."/>
            <person name="Zhang W."/>
            <person name="Yang X."/>
            <person name="Jeffery I.B."/>
            <person name="Cooney J.C."/>
            <person name="Kagawa T.F."/>
            <person name="Liu W."/>
            <person name="Song Y."/>
            <person name="Salvetti E."/>
            <person name="Wrobel A."/>
            <person name="Rasinkangas P."/>
            <person name="Parkhill J."/>
            <person name="Rea M.C."/>
            <person name="O'Sullivan O."/>
            <person name="Ritari J."/>
            <person name="Douillard F.P."/>
            <person name="Paul Ross R."/>
            <person name="Yang R."/>
            <person name="Briner A.E."/>
            <person name="Felis G.E."/>
            <person name="de Vos W.M."/>
            <person name="Barrangou R."/>
            <person name="Klaenhammer T.R."/>
            <person name="Caufield P.W."/>
            <person name="Cui Y."/>
            <person name="Zhang H."/>
            <person name="O'Toole P.W."/>
        </authorList>
    </citation>
    <scope>NUCLEOTIDE SEQUENCE [LARGE SCALE GENOMIC DNA]</scope>
    <source>
        <strain evidence="11 12">DSM 20253</strain>
    </source>
</reference>
<feature type="active site" description="Nucleophile" evidence="8">
    <location>
        <position position="34"/>
    </location>
</feature>
<comment type="similarity">
    <text evidence="1 7">Belongs to the thioredoxin family.</text>
</comment>
<evidence type="ECO:0000256" key="2">
    <source>
        <dbReference type="ARBA" id="ARBA00020570"/>
    </source>
</evidence>
<keyword evidence="12" id="KW-1185">Reference proteome</keyword>
<evidence type="ECO:0000256" key="7">
    <source>
        <dbReference type="PIRNR" id="PIRNR000077"/>
    </source>
</evidence>
<sequence>MVVMAVELNPQQFLKLTQSDFVLVDFWAAWCVPCQKMTPILLACERELPQLKVGRLNVDQYPHLTQKLGVQGLPTLILFKHGEPVSWVTGFQPKDRLLGYLRQKVAL</sequence>
<keyword evidence="3" id="KW-0813">Transport</keyword>
<dbReference type="PIRSF" id="PIRSF000077">
    <property type="entry name" value="Thioredoxin"/>
    <property type="match status" value="1"/>
</dbReference>
<keyword evidence="5 9" id="KW-1015">Disulfide bond</keyword>
<feature type="site" description="Contributes to redox potential value" evidence="8">
    <location>
        <position position="32"/>
    </location>
</feature>
<dbReference type="CDD" id="cd02947">
    <property type="entry name" value="TRX_family"/>
    <property type="match status" value="1"/>
</dbReference>
<evidence type="ECO:0000256" key="5">
    <source>
        <dbReference type="ARBA" id="ARBA00023157"/>
    </source>
</evidence>
<dbReference type="InterPro" id="IPR036249">
    <property type="entry name" value="Thioredoxin-like_sf"/>
</dbReference>
<evidence type="ECO:0000256" key="4">
    <source>
        <dbReference type="ARBA" id="ARBA00022982"/>
    </source>
</evidence>
<evidence type="ECO:0000256" key="6">
    <source>
        <dbReference type="ARBA" id="ARBA00023284"/>
    </source>
</evidence>
<dbReference type="Pfam" id="PF00085">
    <property type="entry name" value="Thioredoxin"/>
    <property type="match status" value="1"/>
</dbReference>
<dbReference type="GO" id="GO:0005737">
    <property type="term" value="C:cytoplasm"/>
    <property type="evidence" value="ECO:0007669"/>
    <property type="project" value="TreeGrafter"/>
</dbReference>
<accession>A0A0R2D700</accession>
<dbReference type="PROSITE" id="PS00194">
    <property type="entry name" value="THIOREDOXIN_1"/>
    <property type="match status" value="1"/>
</dbReference>
<dbReference type="PATRIC" id="fig|1423796.3.peg.1524"/>
<dbReference type="InterPro" id="IPR005746">
    <property type="entry name" value="Thioredoxin"/>
</dbReference>
<comment type="caution">
    <text evidence="11">The sequence shown here is derived from an EMBL/GenBank/DDBJ whole genome shotgun (WGS) entry which is preliminary data.</text>
</comment>
<dbReference type="SUPFAM" id="SSF52833">
    <property type="entry name" value="Thioredoxin-like"/>
    <property type="match status" value="1"/>
</dbReference>
<evidence type="ECO:0000256" key="8">
    <source>
        <dbReference type="PIRSR" id="PIRSR000077-1"/>
    </source>
</evidence>
<proteinExistence type="inferred from homology"/>
<keyword evidence="4" id="KW-0249">Electron transport</keyword>
<feature type="site" description="Contributes to redox potential value" evidence="8">
    <location>
        <position position="33"/>
    </location>
</feature>
<dbReference type="EMBL" id="AYYI01000038">
    <property type="protein sequence ID" value="KRM97732.1"/>
    <property type="molecule type" value="Genomic_DNA"/>
</dbReference>
<name>A0A0R2D700_9LACO</name>
<protein>
    <recommendedName>
        <fullName evidence="2 7">Thioredoxin</fullName>
    </recommendedName>
</protein>
<dbReference type="PANTHER" id="PTHR45663">
    <property type="entry name" value="GEO12009P1"/>
    <property type="match status" value="1"/>
</dbReference>
<dbReference type="PROSITE" id="PS51352">
    <property type="entry name" value="THIOREDOXIN_2"/>
    <property type="match status" value="1"/>
</dbReference>
<dbReference type="PANTHER" id="PTHR45663:SF11">
    <property type="entry name" value="GEO12009P1"/>
    <property type="match status" value="1"/>
</dbReference>
<evidence type="ECO:0000313" key="12">
    <source>
        <dbReference type="Proteomes" id="UP000051638"/>
    </source>
</evidence>
<evidence type="ECO:0000256" key="9">
    <source>
        <dbReference type="PIRSR" id="PIRSR000077-4"/>
    </source>
</evidence>
<dbReference type="GO" id="GO:0015035">
    <property type="term" value="F:protein-disulfide reductase activity"/>
    <property type="evidence" value="ECO:0007669"/>
    <property type="project" value="InterPro"/>
</dbReference>
<evidence type="ECO:0000259" key="10">
    <source>
        <dbReference type="PROSITE" id="PS51352"/>
    </source>
</evidence>
<dbReference type="STRING" id="1423796.FC24_GL001496"/>
<evidence type="ECO:0000256" key="3">
    <source>
        <dbReference type="ARBA" id="ARBA00022448"/>
    </source>
</evidence>
<dbReference type="OrthoDB" id="9790390at2"/>
<keyword evidence="6 9" id="KW-0676">Redox-active center</keyword>
<dbReference type="PRINTS" id="PR00421">
    <property type="entry name" value="THIOREDOXIN"/>
</dbReference>
<evidence type="ECO:0000313" key="11">
    <source>
        <dbReference type="EMBL" id="KRM97732.1"/>
    </source>
</evidence>
<dbReference type="AlphaFoldDB" id="A0A0R2D700"/>
<feature type="domain" description="Thioredoxin" evidence="10">
    <location>
        <begin position="1"/>
        <end position="106"/>
    </location>
</feature>
<organism evidence="11 12">
    <name type="scientific">Loigolactobacillus rennini DSM 20253</name>
    <dbReference type="NCBI Taxonomy" id="1423796"/>
    <lineage>
        <taxon>Bacteria</taxon>
        <taxon>Bacillati</taxon>
        <taxon>Bacillota</taxon>
        <taxon>Bacilli</taxon>
        <taxon>Lactobacillales</taxon>
        <taxon>Lactobacillaceae</taxon>
        <taxon>Loigolactobacillus</taxon>
    </lineage>
</organism>